<gene>
    <name evidence="1" type="ORF">BpHYR1_023208</name>
</gene>
<evidence type="ECO:0000313" key="2">
    <source>
        <dbReference type="Proteomes" id="UP000276133"/>
    </source>
</evidence>
<dbReference type="EMBL" id="REGN01008843">
    <property type="protein sequence ID" value="RNA02550.1"/>
    <property type="molecule type" value="Genomic_DNA"/>
</dbReference>
<accession>A0A3M7PU08</accession>
<reference evidence="1 2" key="1">
    <citation type="journal article" date="2018" name="Sci. Rep.">
        <title>Genomic signatures of local adaptation to the degree of environmental predictability in rotifers.</title>
        <authorList>
            <person name="Franch-Gras L."/>
            <person name="Hahn C."/>
            <person name="Garcia-Roger E.M."/>
            <person name="Carmona M.J."/>
            <person name="Serra M."/>
            <person name="Gomez A."/>
        </authorList>
    </citation>
    <scope>NUCLEOTIDE SEQUENCE [LARGE SCALE GENOMIC DNA]</scope>
    <source>
        <strain evidence="1">HYR1</strain>
    </source>
</reference>
<organism evidence="1 2">
    <name type="scientific">Brachionus plicatilis</name>
    <name type="common">Marine rotifer</name>
    <name type="synonym">Brachionus muelleri</name>
    <dbReference type="NCBI Taxonomy" id="10195"/>
    <lineage>
        <taxon>Eukaryota</taxon>
        <taxon>Metazoa</taxon>
        <taxon>Spiralia</taxon>
        <taxon>Gnathifera</taxon>
        <taxon>Rotifera</taxon>
        <taxon>Eurotatoria</taxon>
        <taxon>Monogononta</taxon>
        <taxon>Pseudotrocha</taxon>
        <taxon>Ploima</taxon>
        <taxon>Brachionidae</taxon>
        <taxon>Brachionus</taxon>
    </lineage>
</organism>
<protein>
    <submittedName>
        <fullName evidence="1">Uncharacterized protein</fullName>
    </submittedName>
</protein>
<evidence type="ECO:0000313" key="1">
    <source>
        <dbReference type="EMBL" id="RNA02550.1"/>
    </source>
</evidence>
<comment type="caution">
    <text evidence="1">The sequence shown here is derived from an EMBL/GenBank/DDBJ whole genome shotgun (WGS) entry which is preliminary data.</text>
</comment>
<dbReference type="AlphaFoldDB" id="A0A3M7PU08"/>
<name>A0A3M7PU08_BRAPC</name>
<sequence>MRVHESLYLQFSMVHLENCLLIRIFEKITERIHYQNIVPEILSPRTMYKKNSLFIYFRPKVIKYFFDHLGNIFLKLN</sequence>
<keyword evidence="2" id="KW-1185">Reference proteome</keyword>
<proteinExistence type="predicted"/>
<dbReference type="Proteomes" id="UP000276133">
    <property type="component" value="Unassembled WGS sequence"/>
</dbReference>